<name>A0ACC2LV10_PERAE</name>
<sequence>MSPALSLRKENEYIAKLAQQAEHCKEMVEYMENVAKTIESEGSTTSSVAAGVVVDHLLDQEGGGELRERGSCGKIIKV</sequence>
<reference evidence="1 2" key="1">
    <citation type="journal article" date="2022" name="Hortic Res">
        <title>A haplotype resolved chromosomal level avocado genome allows analysis of novel avocado genes.</title>
        <authorList>
            <person name="Nath O."/>
            <person name="Fletcher S.J."/>
            <person name="Hayward A."/>
            <person name="Shaw L.M."/>
            <person name="Masouleh A.K."/>
            <person name="Furtado A."/>
            <person name="Henry R.J."/>
            <person name="Mitter N."/>
        </authorList>
    </citation>
    <scope>NUCLEOTIDE SEQUENCE [LARGE SCALE GENOMIC DNA]</scope>
    <source>
        <strain evidence="2">cv. Hass</strain>
    </source>
</reference>
<dbReference type="Proteomes" id="UP001234297">
    <property type="component" value="Chromosome 3"/>
</dbReference>
<comment type="caution">
    <text evidence="1">The sequence shown here is derived from an EMBL/GenBank/DDBJ whole genome shotgun (WGS) entry which is preliminary data.</text>
</comment>
<evidence type="ECO:0000313" key="1">
    <source>
        <dbReference type="EMBL" id="KAJ8637193.1"/>
    </source>
</evidence>
<accession>A0ACC2LV10</accession>
<proteinExistence type="predicted"/>
<organism evidence="1 2">
    <name type="scientific">Persea americana</name>
    <name type="common">Avocado</name>
    <dbReference type="NCBI Taxonomy" id="3435"/>
    <lineage>
        <taxon>Eukaryota</taxon>
        <taxon>Viridiplantae</taxon>
        <taxon>Streptophyta</taxon>
        <taxon>Embryophyta</taxon>
        <taxon>Tracheophyta</taxon>
        <taxon>Spermatophyta</taxon>
        <taxon>Magnoliopsida</taxon>
        <taxon>Magnoliidae</taxon>
        <taxon>Laurales</taxon>
        <taxon>Lauraceae</taxon>
        <taxon>Persea</taxon>
    </lineage>
</organism>
<keyword evidence="2" id="KW-1185">Reference proteome</keyword>
<protein>
    <submittedName>
        <fullName evidence="1">Uncharacterized protein</fullName>
    </submittedName>
</protein>
<dbReference type="EMBL" id="CM056811">
    <property type="protein sequence ID" value="KAJ8637193.1"/>
    <property type="molecule type" value="Genomic_DNA"/>
</dbReference>
<evidence type="ECO:0000313" key="2">
    <source>
        <dbReference type="Proteomes" id="UP001234297"/>
    </source>
</evidence>
<gene>
    <name evidence="1" type="ORF">MRB53_011460</name>
</gene>